<keyword evidence="5" id="KW-1003">Cell membrane</keyword>
<keyword evidence="11" id="KW-0378">Hydrolase</keyword>
<dbReference type="Gene3D" id="1.10.3810.10">
    <property type="entry name" value="Biosynthetic peptidoglycan transglycosylase-like"/>
    <property type="match status" value="1"/>
</dbReference>
<dbReference type="GO" id="GO:0008955">
    <property type="term" value="F:peptidoglycan glycosyltransferase activity"/>
    <property type="evidence" value="ECO:0007669"/>
    <property type="project" value="UniProtKB-EC"/>
</dbReference>
<evidence type="ECO:0000256" key="13">
    <source>
        <dbReference type="ARBA" id="ARBA00022968"/>
    </source>
</evidence>
<comment type="caution">
    <text evidence="26">The sequence shown here is derived from an EMBL/GenBank/DDBJ whole genome shotgun (WGS) entry which is preliminary data.</text>
</comment>
<evidence type="ECO:0000256" key="6">
    <source>
        <dbReference type="ARBA" id="ARBA00022645"/>
    </source>
</evidence>
<dbReference type="SUPFAM" id="SSF53955">
    <property type="entry name" value="Lysozyme-like"/>
    <property type="match status" value="1"/>
</dbReference>
<keyword evidence="16 23" id="KW-0472">Membrane</keyword>
<comment type="catalytic activity">
    <reaction evidence="20">
        <text>Preferential cleavage: (Ac)2-L-Lys-D-Ala-|-D-Ala. Also transpeptidation of peptidyl-alanyl moieties that are N-acyl substituents of D-alanine.</text>
        <dbReference type="EC" id="3.4.16.4"/>
    </reaction>
</comment>
<dbReference type="InterPro" id="IPR001264">
    <property type="entry name" value="Glyco_trans_51"/>
</dbReference>
<evidence type="ECO:0000256" key="1">
    <source>
        <dbReference type="ARBA" id="ARBA00002624"/>
    </source>
</evidence>
<comment type="subcellular location">
    <subcellularLocation>
        <location evidence="2">Cell membrane</location>
        <topology evidence="2">Single-pass type II membrane protein</topology>
    </subcellularLocation>
</comment>
<evidence type="ECO:0000256" key="22">
    <source>
        <dbReference type="ARBA" id="ARBA00049902"/>
    </source>
</evidence>
<keyword evidence="9" id="KW-0808">Transferase</keyword>
<evidence type="ECO:0000313" key="27">
    <source>
        <dbReference type="Proteomes" id="UP000823918"/>
    </source>
</evidence>
<keyword evidence="7" id="KW-0645">Protease</keyword>
<dbReference type="GO" id="GO:0071555">
    <property type="term" value="P:cell wall organization"/>
    <property type="evidence" value="ECO:0007669"/>
    <property type="project" value="UniProtKB-KW"/>
</dbReference>
<name>A0A9D2Q3V0_9FIRM</name>
<keyword evidence="13" id="KW-0735">Signal-anchor</keyword>
<feature type="transmembrane region" description="Helical" evidence="23">
    <location>
        <begin position="21"/>
        <end position="52"/>
    </location>
</feature>
<dbReference type="Pfam" id="PF00905">
    <property type="entry name" value="Transpeptidase"/>
    <property type="match status" value="1"/>
</dbReference>
<evidence type="ECO:0000259" key="25">
    <source>
        <dbReference type="Pfam" id="PF00912"/>
    </source>
</evidence>
<dbReference type="Gene3D" id="3.40.710.10">
    <property type="entry name" value="DD-peptidase/beta-lactamase superfamily"/>
    <property type="match status" value="1"/>
</dbReference>
<dbReference type="InterPro" id="IPR001460">
    <property type="entry name" value="PCN-bd_Tpept"/>
</dbReference>
<comment type="catalytic activity">
    <reaction evidence="22">
        <text>[GlcNAc-(1-&gt;4)-Mur2Ac(oyl-L-Ala-gamma-D-Glu-L-Lys-D-Ala-D-Ala)](n)-di-trans,octa-cis-undecaprenyl diphosphate + beta-D-GlcNAc-(1-&gt;4)-Mur2Ac(oyl-L-Ala-gamma-D-Glu-L-Lys-D-Ala-D-Ala)-di-trans,octa-cis-undecaprenyl diphosphate = [GlcNAc-(1-&gt;4)-Mur2Ac(oyl-L-Ala-gamma-D-Glu-L-Lys-D-Ala-D-Ala)](n+1)-di-trans,octa-cis-undecaprenyl diphosphate + di-trans,octa-cis-undecaprenyl diphosphate + H(+)</text>
        <dbReference type="Rhea" id="RHEA:23708"/>
        <dbReference type="Rhea" id="RHEA-COMP:9602"/>
        <dbReference type="Rhea" id="RHEA-COMP:9603"/>
        <dbReference type="ChEBI" id="CHEBI:15378"/>
        <dbReference type="ChEBI" id="CHEBI:58405"/>
        <dbReference type="ChEBI" id="CHEBI:60033"/>
        <dbReference type="ChEBI" id="CHEBI:78435"/>
        <dbReference type="EC" id="2.4.99.28"/>
    </reaction>
</comment>
<evidence type="ECO:0000256" key="16">
    <source>
        <dbReference type="ARBA" id="ARBA00023136"/>
    </source>
</evidence>
<dbReference type="Proteomes" id="UP000823918">
    <property type="component" value="Unassembled WGS sequence"/>
</dbReference>
<evidence type="ECO:0000256" key="14">
    <source>
        <dbReference type="ARBA" id="ARBA00022984"/>
    </source>
</evidence>
<evidence type="ECO:0000256" key="23">
    <source>
        <dbReference type="SAM" id="Phobius"/>
    </source>
</evidence>
<dbReference type="GO" id="GO:0006508">
    <property type="term" value="P:proteolysis"/>
    <property type="evidence" value="ECO:0007669"/>
    <property type="project" value="UniProtKB-KW"/>
</dbReference>
<keyword evidence="19" id="KW-0961">Cell wall biogenesis/degradation</keyword>
<keyword evidence="18" id="KW-0511">Multifunctional enzyme</keyword>
<feature type="domain" description="Glycosyl transferase family 51" evidence="25">
    <location>
        <begin position="98"/>
        <end position="286"/>
    </location>
</feature>
<evidence type="ECO:0000256" key="21">
    <source>
        <dbReference type="ARBA" id="ARBA00044770"/>
    </source>
</evidence>
<keyword evidence="15 23" id="KW-1133">Transmembrane helix</keyword>
<evidence type="ECO:0000259" key="24">
    <source>
        <dbReference type="Pfam" id="PF00905"/>
    </source>
</evidence>
<dbReference type="PANTHER" id="PTHR32282:SF11">
    <property type="entry name" value="PENICILLIN-BINDING PROTEIN 1B"/>
    <property type="match status" value="1"/>
</dbReference>
<evidence type="ECO:0000256" key="11">
    <source>
        <dbReference type="ARBA" id="ARBA00022801"/>
    </source>
</evidence>
<dbReference type="GO" id="GO:0009002">
    <property type="term" value="F:serine-type D-Ala-D-Ala carboxypeptidase activity"/>
    <property type="evidence" value="ECO:0007669"/>
    <property type="project" value="UniProtKB-EC"/>
</dbReference>
<proteinExistence type="predicted"/>
<evidence type="ECO:0000256" key="5">
    <source>
        <dbReference type="ARBA" id="ARBA00022475"/>
    </source>
</evidence>
<dbReference type="SUPFAM" id="SSF56601">
    <property type="entry name" value="beta-lactamase/transpeptidase-like"/>
    <property type="match status" value="1"/>
</dbReference>
<evidence type="ECO:0000256" key="9">
    <source>
        <dbReference type="ARBA" id="ARBA00022679"/>
    </source>
</evidence>
<evidence type="ECO:0000256" key="19">
    <source>
        <dbReference type="ARBA" id="ARBA00023316"/>
    </source>
</evidence>
<organism evidence="26 27">
    <name type="scientific">Candidatus Ruthenibacterium merdavium</name>
    <dbReference type="NCBI Taxonomy" id="2838752"/>
    <lineage>
        <taxon>Bacteria</taxon>
        <taxon>Bacillati</taxon>
        <taxon>Bacillota</taxon>
        <taxon>Clostridia</taxon>
        <taxon>Eubacteriales</taxon>
        <taxon>Oscillospiraceae</taxon>
        <taxon>Ruthenibacterium</taxon>
    </lineage>
</organism>
<dbReference type="InterPro" id="IPR012338">
    <property type="entry name" value="Beta-lactam/transpept-like"/>
</dbReference>
<keyword evidence="14" id="KW-0573">Peptidoglycan synthesis</keyword>
<keyword evidence="10 23" id="KW-0812">Transmembrane</keyword>
<dbReference type="GO" id="GO:0008360">
    <property type="term" value="P:regulation of cell shape"/>
    <property type="evidence" value="ECO:0007669"/>
    <property type="project" value="UniProtKB-KW"/>
</dbReference>
<evidence type="ECO:0000256" key="20">
    <source>
        <dbReference type="ARBA" id="ARBA00034000"/>
    </source>
</evidence>
<evidence type="ECO:0000256" key="8">
    <source>
        <dbReference type="ARBA" id="ARBA00022676"/>
    </source>
</evidence>
<protein>
    <recommendedName>
        <fullName evidence="4">Penicillin-binding protein 1A</fullName>
        <ecNumber evidence="21">2.4.99.28</ecNumber>
        <ecNumber evidence="3">3.4.16.4</ecNumber>
    </recommendedName>
</protein>
<dbReference type="EC" id="2.4.99.28" evidence="21"/>
<evidence type="ECO:0000256" key="3">
    <source>
        <dbReference type="ARBA" id="ARBA00012448"/>
    </source>
</evidence>
<evidence type="ECO:0000256" key="10">
    <source>
        <dbReference type="ARBA" id="ARBA00022692"/>
    </source>
</evidence>
<dbReference type="GO" id="GO:0005886">
    <property type="term" value="C:plasma membrane"/>
    <property type="evidence" value="ECO:0007669"/>
    <property type="project" value="UniProtKB-SubCell"/>
</dbReference>
<keyword evidence="6" id="KW-0121">Carboxypeptidase</keyword>
<evidence type="ECO:0000256" key="2">
    <source>
        <dbReference type="ARBA" id="ARBA00004401"/>
    </source>
</evidence>
<dbReference type="PANTHER" id="PTHR32282">
    <property type="entry name" value="BINDING PROTEIN TRANSPEPTIDASE, PUTATIVE-RELATED"/>
    <property type="match status" value="1"/>
</dbReference>
<dbReference type="Pfam" id="PF00912">
    <property type="entry name" value="Transgly"/>
    <property type="match status" value="1"/>
</dbReference>
<dbReference type="GO" id="GO:0008658">
    <property type="term" value="F:penicillin binding"/>
    <property type="evidence" value="ECO:0007669"/>
    <property type="project" value="InterPro"/>
</dbReference>
<dbReference type="EC" id="3.4.16.4" evidence="3"/>
<dbReference type="GO" id="GO:0046677">
    <property type="term" value="P:response to antibiotic"/>
    <property type="evidence" value="ECO:0007669"/>
    <property type="project" value="UniProtKB-KW"/>
</dbReference>
<reference evidence="26" key="2">
    <citation type="submission" date="2021-04" db="EMBL/GenBank/DDBJ databases">
        <authorList>
            <person name="Gilroy R."/>
        </authorList>
    </citation>
    <scope>NUCLEOTIDE SEQUENCE</scope>
    <source>
        <strain evidence="26">5933</strain>
    </source>
</reference>
<keyword evidence="17" id="KW-0046">Antibiotic resistance</keyword>
<comment type="function">
    <text evidence="1">Cell wall formation. Synthesis of cross-linked peptidoglycan from the lipid intermediates. The enzyme has a penicillin-insensitive transglycosylase N-terminal domain (formation of linear glycan strands) and a penicillin-sensitive transpeptidase C-terminal domain (cross-linking of the peptide subunits).</text>
</comment>
<reference evidence="26" key="1">
    <citation type="journal article" date="2021" name="PeerJ">
        <title>Extensive microbial diversity within the chicken gut microbiome revealed by metagenomics and culture.</title>
        <authorList>
            <person name="Gilroy R."/>
            <person name="Ravi A."/>
            <person name="Getino M."/>
            <person name="Pursley I."/>
            <person name="Horton D.L."/>
            <person name="Alikhan N.F."/>
            <person name="Baker D."/>
            <person name="Gharbi K."/>
            <person name="Hall N."/>
            <person name="Watson M."/>
            <person name="Adriaenssens E.M."/>
            <person name="Foster-Nyarko E."/>
            <person name="Jarju S."/>
            <person name="Secka A."/>
            <person name="Antonio M."/>
            <person name="Oren A."/>
            <person name="Chaudhuri R.R."/>
            <person name="La Ragione R."/>
            <person name="Hildebrand F."/>
            <person name="Pallen M.J."/>
        </authorList>
    </citation>
    <scope>NUCLEOTIDE SEQUENCE</scope>
    <source>
        <strain evidence="26">5933</strain>
    </source>
</reference>
<accession>A0A9D2Q3V0</accession>
<evidence type="ECO:0000256" key="12">
    <source>
        <dbReference type="ARBA" id="ARBA00022960"/>
    </source>
</evidence>
<dbReference type="GO" id="GO:0030288">
    <property type="term" value="C:outer membrane-bounded periplasmic space"/>
    <property type="evidence" value="ECO:0007669"/>
    <property type="project" value="TreeGrafter"/>
</dbReference>
<evidence type="ECO:0000256" key="17">
    <source>
        <dbReference type="ARBA" id="ARBA00023251"/>
    </source>
</evidence>
<evidence type="ECO:0000256" key="18">
    <source>
        <dbReference type="ARBA" id="ARBA00023268"/>
    </source>
</evidence>
<feature type="domain" description="Penicillin-binding protein transpeptidase" evidence="24">
    <location>
        <begin position="447"/>
        <end position="674"/>
    </location>
</feature>
<dbReference type="GO" id="GO:0009252">
    <property type="term" value="P:peptidoglycan biosynthetic process"/>
    <property type="evidence" value="ECO:0007669"/>
    <property type="project" value="UniProtKB-KW"/>
</dbReference>
<dbReference type="AlphaFoldDB" id="A0A9D2Q3V0"/>
<sequence length="779" mass="86292">MRSRAEKQTAEPKKRSLGLRILSGFFRFIAVCLCIGIIGASVVSVLLSLYIVKATANDAEIFDLDELALAYTSIVYYKEVDPVTGQETWPEYQQLDSPTENRIWVSLADISDDLEHAFVAIEDQAFYTHSGFNLKRTIYSVLNELSYKITGSYLRGNKQGASTINQQLIKNLTGEDADTGWEGYLRKFREIFRAMGLNSRYSKDEIMEAYLNTIDLTGSIGGVEMGANRYFNKNAGDEKNVANGVEPLTLAQCATIASITNSPTEYNPYSSPEKHLVRRNKVLSNMFEQGYIVDENGNPDKAAYEAALAEPLTLYEEQKSEDAAVTSNNDWFVDALIEEVIQDLLKENPYNRENYTEKDATIDFYTKGLRIFSTVQPDLQQQMQRIFSEGEYWPAHETQKVDPNGELVFDDAGNPVMETTQASAVSINYNGELCAVVGGLGQKTEDRGLNRAIKSVRQVGSTMKGVAAYPLAIEYGYADYSATFPDDPLEVIEDGGVKREWPKNYSGTYTHQPTTVYEAIKQSLNTVAVRVGKIVDVDNMYDFCVDTLNISTLVEEDRALAPLVLGSMTNGMSAYELAGAYMMYGDGGRFTNLHSYTTVEDYMGNVILEKDVYTVQAIGEDTAYIMNRLLKGVMTDVRGTANRYAADIRGMESVGKTGTSNNNKDIWFVGLTPYYCTAFWWGYDSGNEHLMQAYNPARHSHPGAGAWKELMESTLNANEAKYPVKTWDMPESVVQGAYCTQTGLAPAAGCPTATGYYKASDERLTCTGHAAADPAAPAA</sequence>
<evidence type="ECO:0000256" key="15">
    <source>
        <dbReference type="ARBA" id="ARBA00022989"/>
    </source>
</evidence>
<evidence type="ECO:0000256" key="4">
    <source>
        <dbReference type="ARBA" id="ARBA00018638"/>
    </source>
</evidence>
<gene>
    <name evidence="26" type="ORF">H9698_06230</name>
</gene>
<evidence type="ECO:0000256" key="7">
    <source>
        <dbReference type="ARBA" id="ARBA00022670"/>
    </source>
</evidence>
<dbReference type="InterPro" id="IPR050396">
    <property type="entry name" value="Glycosyltr_51/Transpeptidase"/>
</dbReference>
<dbReference type="InterPro" id="IPR036950">
    <property type="entry name" value="PBP_transglycosylase"/>
</dbReference>
<keyword evidence="12" id="KW-0133">Cell shape</keyword>
<evidence type="ECO:0000313" key="26">
    <source>
        <dbReference type="EMBL" id="HJC72374.1"/>
    </source>
</evidence>
<dbReference type="InterPro" id="IPR023346">
    <property type="entry name" value="Lysozyme-like_dom_sf"/>
</dbReference>
<keyword evidence="8" id="KW-0328">Glycosyltransferase</keyword>
<dbReference type="EMBL" id="DWWA01000030">
    <property type="protein sequence ID" value="HJC72374.1"/>
    <property type="molecule type" value="Genomic_DNA"/>
</dbReference>